<dbReference type="AlphaFoldDB" id="A0A8I6XLF1"/>
<reference evidence="2" key="2">
    <citation type="submission" date="2020-10" db="EMBL/GenBank/DDBJ databases">
        <authorList>
            <person name="Scholz U."/>
            <person name="Mascher M."/>
            <person name="Fiebig A."/>
        </authorList>
    </citation>
    <scope>NUCLEOTIDE SEQUENCE [LARGE SCALE GENOMIC DNA]</scope>
    <source>
        <strain evidence="2">cv. Morex</strain>
    </source>
</reference>
<dbReference type="Gramene" id="HORVU.MOREX.r2.3HG0212750.1">
    <property type="protein sequence ID" value="HORVU.MOREX.r2.3HG0212750.1"/>
    <property type="gene ID" value="HORVU.MOREX.r2.3HG0212750"/>
</dbReference>
<evidence type="ECO:0000313" key="2">
    <source>
        <dbReference type="EnsemblPlants" id="HORVU.MOREX.r3.3HG0256270.1"/>
    </source>
</evidence>
<reference evidence="2" key="3">
    <citation type="submission" date="2022-01" db="UniProtKB">
        <authorList>
            <consortium name="EnsemblPlants"/>
        </authorList>
    </citation>
    <scope>IDENTIFICATION</scope>
    <source>
        <strain evidence="2">subsp. vulgare</strain>
    </source>
</reference>
<name>A0A8I6XLF1_HORVV</name>
<dbReference type="Gramene" id="HORVU.MOREX.r3.3HG0256270.1">
    <property type="protein sequence ID" value="HORVU.MOREX.r3.3HG0256270.1"/>
    <property type="gene ID" value="HORVU.MOREX.r3.3HG0256270"/>
</dbReference>
<dbReference type="GO" id="GO:0010073">
    <property type="term" value="P:meristem maintenance"/>
    <property type="evidence" value="ECO:0007669"/>
    <property type="project" value="InterPro"/>
</dbReference>
<accession>A0A8I6XLF1</accession>
<protein>
    <recommendedName>
        <fullName evidence="1">Aminotransferase-like plant mobile domain-containing protein</fullName>
    </recommendedName>
</protein>
<proteinExistence type="predicted"/>
<dbReference type="PANTHER" id="PTHR46033:SF8">
    <property type="entry name" value="PROTEIN MAINTENANCE OF MERISTEMS-LIKE"/>
    <property type="match status" value="1"/>
</dbReference>
<evidence type="ECO:0000313" key="3">
    <source>
        <dbReference type="Proteomes" id="UP000011116"/>
    </source>
</evidence>
<feature type="domain" description="Aminotransferase-like plant mobile" evidence="1">
    <location>
        <begin position="69"/>
        <end position="148"/>
    </location>
</feature>
<dbReference type="EnsemblPlants" id="HORVU.MOREX.r3.3HG0256270.1">
    <property type="protein sequence ID" value="HORVU.MOREX.r3.3HG0256270.1"/>
    <property type="gene ID" value="HORVU.MOREX.r3.3HG0256270"/>
</dbReference>
<evidence type="ECO:0000259" key="1">
    <source>
        <dbReference type="Pfam" id="PF10536"/>
    </source>
</evidence>
<keyword evidence="3" id="KW-1185">Reference proteome</keyword>
<sequence length="168" mass="19572">MVDDEDNGRVYTGVDIAFNKDHRAHAIERGQLTIMRMRSHTLACQMAYDMCYEPFFKCVELLQVVLQFKRVPPVMNHPTLTSLLDHWRPEAHNFHLPCGEMNVTLKDFAMITRLPIDGHTLTERVDKKNWRHRVISLIGDCSTFLSEQGNTHNRINSVPFAWLETHRS</sequence>
<reference evidence="3" key="1">
    <citation type="journal article" date="2012" name="Nature">
        <title>A physical, genetic and functional sequence assembly of the barley genome.</title>
        <authorList>
            <consortium name="The International Barley Genome Sequencing Consortium"/>
            <person name="Mayer K.F."/>
            <person name="Waugh R."/>
            <person name="Brown J.W."/>
            <person name="Schulman A."/>
            <person name="Langridge P."/>
            <person name="Platzer M."/>
            <person name="Fincher G.B."/>
            <person name="Muehlbauer G.J."/>
            <person name="Sato K."/>
            <person name="Close T.J."/>
            <person name="Wise R.P."/>
            <person name="Stein N."/>
        </authorList>
    </citation>
    <scope>NUCLEOTIDE SEQUENCE [LARGE SCALE GENOMIC DNA]</scope>
    <source>
        <strain evidence="3">cv. Morex</strain>
    </source>
</reference>
<dbReference type="InterPro" id="IPR044824">
    <property type="entry name" value="MAIN-like"/>
</dbReference>
<dbReference type="Proteomes" id="UP000011116">
    <property type="component" value="Chromosome 3H"/>
</dbReference>
<dbReference type="Pfam" id="PF10536">
    <property type="entry name" value="PMD"/>
    <property type="match status" value="1"/>
</dbReference>
<dbReference type="InterPro" id="IPR019557">
    <property type="entry name" value="AminoTfrase-like_pln_mobile"/>
</dbReference>
<organism evidence="2 3">
    <name type="scientific">Hordeum vulgare subsp. vulgare</name>
    <name type="common">Domesticated barley</name>
    <dbReference type="NCBI Taxonomy" id="112509"/>
    <lineage>
        <taxon>Eukaryota</taxon>
        <taxon>Viridiplantae</taxon>
        <taxon>Streptophyta</taxon>
        <taxon>Embryophyta</taxon>
        <taxon>Tracheophyta</taxon>
        <taxon>Spermatophyta</taxon>
        <taxon>Magnoliopsida</taxon>
        <taxon>Liliopsida</taxon>
        <taxon>Poales</taxon>
        <taxon>Poaceae</taxon>
        <taxon>BOP clade</taxon>
        <taxon>Pooideae</taxon>
        <taxon>Triticodae</taxon>
        <taxon>Triticeae</taxon>
        <taxon>Hordeinae</taxon>
        <taxon>Hordeum</taxon>
    </lineage>
</organism>
<dbReference type="PANTHER" id="PTHR46033">
    <property type="entry name" value="PROTEIN MAIN-LIKE 2"/>
    <property type="match status" value="1"/>
</dbReference>